<keyword evidence="1" id="KW-0812">Transmembrane</keyword>
<keyword evidence="1" id="KW-1133">Transmembrane helix</keyword>
<keyword evidence="3" id="KW-1185">Reference proteome</keyword>
<sequence>MICINRRRHEHFWVPLWIPTVEHANSVRKWVVEAMKGRGMDKSNWWPWDLVAGGVLTAGLVYGVYRIGRNSVFCVRDRSGQTPGAGSELDSSRMKDCIALALSGGTHGTHMDVRPQVLHPTDSVTV</sequence>
<proteinExistence type="predicted"/>
<reference evidence="2 3" key="1">
    <citation type="journal article" date="2023" name="Sci. Data">
        <title>Genome assembly of the Korean intertidal mud-creeper Batillaria attramentaria.</title>
        <authorList>
            <person name="Patra A.K."/>
            <person name="Ho P.T."/>
            <person name="Jun S."/>
            <person name="Lee S.J."/>
            <person name="Kim Y."/>
            <person name="Won Y.J."/>
        </authorList>
    </citation>
    <scope>NUCLEOTIDE SEQUENCE [LARGE SCALE GENOMIC DNA]</scope>
    <source>
        <strain evidence="2">Wonlab-2016</strain>
    </source>
</reference>
<name>A0ABD0LNI5_9CAEN</name>
<dbReference type="EMBL" id="JACVVK020000035">
    <property type="protein sequence ID" value="KAK7500773.1"/>
    <property type="molecule type" value="Genomic_DNA"/>
</dbReference>
<comment type="caution">
    <text evidence="2">The sequence shown here is derived from an EMBL/GenBank/DDBJ whole genome shotgun (WGS) entry which is preliminary data.</text>
</comment>
<evidence type="ECO:0000313" key="3">
    <source>
        <dbReference type="Proteomes" id="UP001519460"/>
    </source>
</evidence>
<gene>
    <name evidence="2" type="ORF">BaRGS_00008017</name>
</gene>
<feature type="transmembrane region" description="Helical" evidence="1">
    <location>
        <begin position="45"/>
        <end position="65"/>
    </location>
</feature>
<evidence type="ECO:0000256" key="1">
    <source>
        <dbReference type="SAM" id="Phobius"/>
    </source>
</evidence>
<dbReference type="AlphaFoldDB" id="A0ABD0LNI5"/>
<accession>A0ABD0LNI5</accession>
<organism evidence="2 3">
    <name type="scientific">Batillaria attramentaria</name>
    <dbReference type="NCBI Taxonomy" id="370345"/>
    <lineage>
        <taxon>Eukaryota</taxon>
        <taxon>Metazoa</taxon>
        <taxon>Spiralia</taxon>
        <taxon>Lophotrochozoa</taxon>
        <taxon>Mollusca</taxon>
        <taxon>Gastropoda</taxon>
        <taxon>Caenogastropoda</taxon>
        <taxon>Sorbeoconcha</taxon>
        <taxon>Cerithioidea</taxon>
        <taxon>Batillariidae</taxon>
        <taxon>Batillaria</taxon>
    </lineage>
</organism>
<keyword evidence="1" id="KW-0472">Membrane</keyword>
<dbReference type="Proteomes" id="UP001519460">
    <property type="component" value="Unassembled WGS sequence"/>
</dbReference>
<protein>
    <submittedName>
        <fullName evidence="2">Uncharacterized protein</fullName>
    </submittedName>
</protein>
<evidence type="ECO:0000313" key="2">
    <source>
        <dbReference type="EMBL" id="KAK7500773.1"/>
    </source>
</evidence>